<protein>
    <recommendedName>
        <fullName evidence="11">C3H1-type domain-containing protein</fullName>
    </recommendedName>
</protein>
<evidence type="ECO:0000256" key="5">
    <source>
        <dbReference type="ARBA" id="ARBA00023175"/>
    </source>
</evidence>
<evidence type="ECO:0000313" key="9">
    <source>
        <dbReference type="EMBL" id="GBE62940.1"/>
    </source>
</evidence>
<feature type="region of interest" description="Disordered" evidence="7">
    <location>
        <begin position="16"/>
        <end position="41"/>
    </location>
</feature>
<evidence type="ECO:0000256" key="7">
    <source>
        <dbReference type="SAM" id="MobiDB-lite"/>
    </source>
</evidence>
<keyword evidence="10" id="KW-1185">Reference proteome</keyword>
<evidence type="ECO:0000256" key="3">
    <source>
        <dbReference type="ARBA" id="ARBA00022840"/>
    </source>
</evidence>
<dbReference type="GeneID" id="39876710"/>
<dbReference type="InterPro" id="IPR044986">
    <property type="entry name" value="KIF15/KIN-12"/>
</dbReference>
<evidence type="ECO:0000313" key="10">
    <source>
        <dbReference type="Proteomes" id="UP000236319"/>
    </source>
</evidence>
<comment type="caution">
    <text evidence="9">The sequence shown here is derived from an EMBL/GenBank/DDBJ whole genome shotgun (WGS) entry which is preliminary data.</text>
</comment>
<dbReference type="PANTHER" id="PTHR37739:SF8">
    <property type="entry name" value="KINESIN-LIKE PROTEIN KIN-12D"/>
    <property type="match status" value="1"/>
</dbReference>
<sequence length="5873" mass="657319">MRDRCFALTRSLTPSAARPSAIDRPSSTIDHRPSTARRSSTARLFTHARPLDHRSARSAPARSSLLAPLDHRRPPLIILAGSAASSIRPLHRIIRSVIPRSSFSATSHQSPLLVPSSSFVALFRPSHPSPCRPPPHLHHHLKSWLSPQIALKCLKMIFGVCRLFAFLLALWLNVAPVPAAHRGRPPRRPRDALMIAFNRAASCAVILGRRQDSCRRQVLSSSIVAAHYSEVHGSESKRQSGEKDLAERRISLGNLAGQLSGFVGGGEEVKNAILKGLHSNVNQLEKLLNASCGGEGCCRTDKITLNTYNESLKKHLKDEQKASEKLVDILSECKLNGLDGPLKQLNVEITQKIEELEKEIESLKKLDKDAEKAGQKPKNASEVDKLNKDLQSHNASKKSLDTLKELCGYADKIQKNDVDQNSSTDILKNLTEGLEKFLGYNKDSKGYSGDGIVYSDLDRLCDGVMAFLHGVLNEVHTNDNLQKYNTPLTVPLQKITEALYNRKNFDSSIRVVSDGIKQWVSGVDGKHREVMRPLESFKSDVQYHINAYMEDKTITDQLKNWLSISGLYLQEVQKSEKALDQIDDNLRGKIDSKISFVKQVVENFGAAVNDRNVQLFVEAVNNKLTELPKSVNIEIGTKIQTLQKALNERFDQIGRNIVKLAQAKAAHIQHITSAVKAAEKLADDLLSEDSEKGFKQGYQQKITELFTQINGQLDRFTNESTTDGQKSALLKEFETVQSKVRGLEADVLADLDRLRDEVERLDDDVHSPSTENVLVKGALNKLEEAKRTLDQNTIQPITEAATQLKLQYENLFRTKLEGLAQKFQPFREAIYGENRDSTNPDENSLAKLITKLTTAIGNTGDTNGYGLAGAVNDFDGVAKAQIKKAAERAIKEALAKFKVDESVDEPKIKVAELMQLFEASRKELNAAVEKIQVELDDLKKLPEAVKQHGENAGAYMAELKERITKIKEAIKGISPKVDAAGTAFDSAIQTLETSLGAARTSAGVALPAIQTYLQRQVNNAFNEMEDAVQKMFDAQKKAELKAMHRSVSDHISSVQNAINDNRDMGLKGLMAKLENVTPLLHGSSDRLHLFANEVKVFYETFFDQLTQQEDLMDYSTTIQPVTSALSSLLSAMHEKQHFHHSVSDKIDALKRELHNFTPTKFADASPLLNVIRRGVTRLHEQLRKQYVSRYSGMEFEGELRDRKDIATYGKPVEPVYSLSEYGEKLSKVCLTSINIVYRDLSRLNTIGEGEAKDMITSKHVKNTPLSGFFEKCGFAVSDSKTEQNGEVKNDCTGKRIKELLHKNDNLFIRLPSDDCDTYGDRSPLYKLYRYLHDYCKVCHFQIHASPKQPCNVYHMLAWLTGLRFNPVYARLHEYVKELFPKPKDRKEEAYSNFRNHELSLDATTTFSARDLTDVLNSVCHYSHSVLTTFLGHGHADGVYACDHLKNTLNLFYPSSPGTCFDMLVELLRRLFYQLYYLYVQCCNGPANGGWANCWYGHGVGGSAWLCNDRQCPNQIGDQAGNQSTNQTHRQTCNQNCNQIVNCGLKSPLQSFLEDGLQGFLPHALTNVGCGVKCSLGNHRGQPCKTPMGFTDIAHIASRSQKGEDLEGVLKKFCGDKNSPLTTLCSYITCLAQRPPQTLGDIFAFYYGFLTDWRRGFYGSDALIKHKHSAFYEALSNEYFKHPYTELDPIAIFNNSNHTDRKSSHPAGDLFSISTCHSGCEKTCGLYVQPLTCNTYSIYSSTYKRNYLSWFVYLTETFYDLLKKLYDECNNRCGQKGSKCHGNNCVKSCPTAIPSDKSSSHQPGCGSVVKCPDTLPTLYKYGFTFTDPSSLNGRSKDKNLKRTCKDFCKALEKVDARGKALGDIESRRISLGKLAGQLSGFVGGGEEVKKAIKNGLQSNVNQLEKLLKTSCGDKGCNCDVKNFRDNHLKKLQNTFNDIDEIATRINSLKKDVAEKSEASLRTPSVSDTEIEKLQQENEELKTQIFSQIPELQKEITTVIDAVQSKITELDSKKNSVDSLQRQVNELKKKIEEGKKTGKMQQNVTEKQLKEAEERLQKAKNNFPEKESKSLESHQKSMESLKSLQGLCQHCNDINQPQNKDGKCKDILESLCGGLEKFLGYDNGNYTGEGIVYSDLDRLCDGVMAFLHSVLKDVHDKQPYKVGMENLKRLVDEQIKPKLCHGHEGFKSVIDLVAQGVRGYNEGVKASNKKAKRRIERLLEKVGDSFKKQVSAIHDHLDPRFPTEAEKAEESVKSRLEECLDYAKRFNEALDTGTDEKQIKEAIDDLNPNLRDKVKKAMSFVKDETERFQKLSEKENRDFEAMKKIIQSVLTDHGKKVNEHVCREVTALVTKLRVLVRKILDEMKSVEKNLFNYLQNLTTWIRQADTAVNVALDKIEKIINEVSEDSAFSNVKPIKQAAQELHNQVYELFNAGNKANEAADKQVKAALDKVLKLDRAVRTGLKTTKDLIKGQMKKYVKDQLLKDVKGRVEKILNGTPPSEQKGLKGIESAVREYAGKFSTKETFGDKVLKLWIGDILTTNNTVKSRLGWYIDDNNGTRGLSNRRNLFKNIDCKADDFHEPIKEQIKLKLIEANVYATGGLIFVDSSTGQPAEHLKNVQSFCNAFAKQLDTQLPSINVASIYTNIGNNAELFGDNTNQHDKSNLESAINLILNQLPDRARKAATELEWLADKTKVGTSKDSTIAAEIDAAKGVAEGLAGELGKATGDKTSGGGIYDVDQQILGILEEQIGEDATGAGVNGAMVTKANKTHFVDYDELLKQDKVPTLNNGQLTGNPDEGTFPQAIKKIETEVNEALSEIGKFNGVAQTQFNLVTSNFQRLCDAIMGAAREGKDSAKNQLEELKTKYFKRYDDKKKDAQESIKKIKHELDALLAGPVKRAVDLGEKFLKPEADDLRDETTEKLKQQVVEEVENAKKQLTHHARKNYISTTKLQLDQFADRVTKELDGLPEAIDDDLITGFKGFMGKLAGENTSKKTSTVNIERLSSLVTELSGPDKNKKAKLFKKLSEKFKEFYNHTNEYILGETKREHKENMKNRNPPVDVGDKDPKPFVDMLTNVKDKLDTLLNHLSALDNASRKYIFDTTFQEHLSALHALLTTVRPDSYATESNPLLDVLTKGLTGMHGELKKAYVSTYDSQPWQASHSEKYAKICFTLLSPLYSDLRKLKSYCKSDGQFKKINSHHNNVFGAFFTRCGYDVSNHQNEQNGELRNTIECNGKYIGEELLVKEHNSSPPTASYYLIRDTDDKTNEKEYSVLKQLFDCLHRYHRVSHLTLPQSPKTPSSIYDILRWLSGLPHNAVYSKLKDYMKTLFPKTESQKTMLDSNINPRHLTLPSYPEVTAEKLHTELDRVCRHAERTLITILGTGYSNGIYASDFSNNSHGFLYSSNTISLICTLFDFLKHLYQQLHFLLEQCRHTTALSGWSDCHYGKGVAGYGWQCNRMRCPNQRCDQAFNQGAKQSTNQSGDQSTNLSANQTCDQHPTCGLKSPLQSFLEDGLQGFLPHSVSVKGTGLTCSTCSMSRGIPCKMPMGLPEIAVTASHIKIGNDIVSVLDRFCGRETSCLSALCSMLNCLLPSAPKTLDQMFAFYYHLLSDPARDREHRTDAFNKAVIAANFDNSSTTLDVSKMFGSSNHSENHLRGGLNTLVKCIDNGGGPVHPCGSYLKPLCDGIYGAVSKDHAAKYLSWVLYITGTFYDLLKSLYEECCSNCTKPGTKCNGRGCHKECMVKGGFLYANTTPSHWSECKSIVNCTKTLPTICKYGMYFASKSHLNGERDGAGKRTCEDFCSTLGKAVKEGNALHMLVHKLIPEFLFKIREPFIWTLLALWSLSLLYLLHIAVVRLDVLRIRSHLRSPSSHRIAAQSLLAVAKDARGKALDDIDARRISLGQLAGQLSGFIGKSDEVEKAILYGLHSNVTQLEKLLKTSCGGEGCNCNIMNFRDGDLKTLQEQFNEVDKIATEINSLNKQKDEKSEASGRTPSVRDPEIAELERLIEQIEEKLNAKKEELKKQITQLQTQLNDPKKQIESTINSLNEKIADIKRQIDDIKQAERKKNNHVKDADISIPYSLSNSLETEQAKVQSHKASLESLQTLQRLCGYYDKLENNRGSKENPAKDILDKLTDGLEKFLGYQETSKGYDGSGIVYSDLDRLCDGVMAFLHGVLSGVKHDESVTKYDRLLGSENLDKLLKEFEASIGEGSGALGPQVTAVSGWLERYEGEVKKKCEAVSNALTAIQENITHKHIPEFNNSEGKSLKDLHEKFVFSVADVFEGLTALKANSQGYEALDNGLKGKLDVPLGKIGAAVDVMKNSAAETVFAGQVEHMDKQLDKQRKSVEEEIELQSKHLQKALADEFNNIVSGVNNLDREKRKHFDRIRWTLTATRDNLHIIDGKYSSTLQGSLNEIRQKLLYLNNDASVGGTGTDSQLHKLANSVKSGIQGLNGDLNSTANAIGGAISSAVSNVNNALLALDGKVRDDLDSLKGKIKSDINSYVREGMATLMQGKMDELRKTIYDQEKEKGHLYEIEKKVSDWAKTFAEDDELGFKNTVSGWIDAILEKDGVVNHRLEEYVKDNERHGHFQTDKTYTSGESLREPIREEIMDKLSIDIELCGSMFASVMQPQANIQENIDAVTGGMDIFVQGLQRKLKGVKKEVDLFVKGVVEGIEGRLEKDQSKKKPAVYHGRYLEAAVESVLAALLSTARQVAVELGSFNGDEDDVAKLGEKLQEAITDVTGLGKKLHDALNIPAGPSGPKTLADDVMQGVTQKLNDRIGQDRNAIDLSKKELMENYHKWVTKTEDSGSLRSRIGEITTNLQTYFKEPEINGKSTFRLENTGPFQKYVEKRNQAEQAITEVLKKIKELEGVLQLVDDKRKDAFNKMNDLKKEIEIHLENVETNVRLANEALDEAMKSLQQTLIKARESSKKAVDSLQTTLLEKVQAAFTHVTTEARVLFADQKIAQLGALGKLADEQLTEVKWIITEDSKSGLKGLLNKLKERYVGKIETAKFAPKSNFKDATENVNKAFGFFFYGLEHQEDFAFHFGKVKHSYELLTILLTDLHNTQHFSHKFTTNLDALNNELNDLSPKRFNYSHNPLLLDALKAGMSAFTEQLSRAYVNKYSGLKLGEVFEPKQQGSEPYDKLTPEGRNCAKVCLTIMETFKGHLDGLKDKCNNKGWQMNLSNDLGKVLKSFGFGVSEQGKQNGELRDTSEMDGTKIKSTLLDKKIEDAFKNPILTTWKKESIAKSIKLSNTQAEEIPLIDLVYCIRELFRMYYEVCHLEHIPSAKAPVNIYQMMQWLSGLRFNPMFGQVNGQFNKLLEGLKNEYKLEKAEFPVAVPDKKDGAKNAALKHDDMSFSLGQVCLRSQLTLTALLGHGHPDGRYACEFRTNSDKLSYPSAPSLCFDMLVDILNRVLQQTYFLYSQCRNDAISSGWRDCWYGRGIGGSAWNCNTMQCPNQVSDQSATQNANQTCTQKCNQSVNCGLKSPLQSFLEDGLPGFLPHSFKTPGCKLTCTVSNHNGIPCLTPMGFTDISTAASHTQNGEYLRKVLVDFCSPDSHLNKLCSYLQCLLRRPPQTLGDMLAFYYQFLKNWNKGEHKKTAFDNAVIQANFWNENTTLNVVSIQGSKVHSDKHSKGDLFSLTDCYHKTQSGLPCGKYLQPLFLDIYDIYSKYNASRYLSWVVYCTETFLGLLYDLYESSKKCETPGTRCCNKSCAETCTVKYTDDSGKSNIPSHNEKHNSNCDSIVKCQNMHPTLYKYGFTFGSPNKLSGKDTEPKLKRTCKDFCEALKKVIGTECVLVKLIEDIDEFIWKIRENFSITLLALWSLSLLYLLHIAVVRLDVLRIRSHLKSPASHRIAAQSLLAAARVKALANVKYFSP</sequence>
<dbReference type="RefSeq" id="XP_028869183.1">
    <property type="nucleotide sequence ID" value="XM_029013350.1"/>
</dbReference>
<name>A0A2H6KIX2_9APIC</name>
<reference evidence="9 10" key="1">
    <citation type="journal article" date="2017" name="BMC Genomics">
        <title>Whole-genome assembly of Babesia ovata and comparative genomics between closely related pathogens.</title>
        <authorList>
            <person name="Yamagishi J."/>
            <person name="Asada M."/>
            <person name="Hakimi H."/>
            <person name="Tanaka T.Q."/>
            <person name="Sugimoto C."/>
            <person name="Kawazu S."/>
        </authorList>
    </citation>
    <scope>NUCLEOTIDE SEQUENCE [LARGE SCALE GENOMIC DNA]</scope>
    <source>
        <strain evidence="9 10">Miyake</strain>
    </source>
</reference>
<organism evidence="9 10">
    <name type="scientific">Babesia ovata</name>
    <dbReference type="NCBI Taxonomy" id="189622"/>
    <lineage>
        <taxon>Eukaryota</taxon>
        <taxon>Sar</taxon>
        <taxon>Alveolata</taxon>
        <taxon>Apicomplexa</taxon>
        <taxon>Aconoidasida</taxon>
        <taxon>Piroplasmida</taxon>
        <taxon>Babesiidae</taxon>
        <taxon>Babesia</taxon>
    </lineage>
</organism>
<dbReference type="Gene3D" id="1.20.5.1700">
    <property type="match status" value="1"/>
</dbReference>
<evidence type="ECO:0000256" key="4">
    <source>
        <dbReference type="ARBA" id="ARBA00023054"/>
    </source>
</evidence>
<dbReference type="GO" id="GO:0005524">
    <property type="term" value="F:ATP binding"/>
    <property type="evidence" value="ECO:0007669"/>
    <property type="project" value="UniProtKB-KW"/>
</dbReference>
<accession>A0A2H6KIX2</accession>
<keyword evidence="8" id="KW-0812">Transmembrane</keyword>
<keyword evidence="2" id="KW-0547">Nucleotide-binding</keyword>
<keyword evidence="8" id="KW-0472">Membrane</keyword>
<evidence type="ECO:0000256" key="2">
    <source>
        <dbReference type="ARBA" id="ARBA00022741"/>
    </source>
</evidence>
<feature type="region of interest" description="Disordered" evidence="7">
    <location>
        <begin position="2029"/>
        <end position="2052"/>
    </location>
</feature>
<feature type="coiled-coil region" evidence="6">
    <location>
        <begin position="914"/>
        <end position="941"/>
    </location>
</feature>
<dbReference type="GO" id="GO:0005874">
    <property type="term" value="C:microtubule"/>
    <property type="evidence" value="ECO:0007669"/>
    <property type="project" value="UniProtKB-KW"/>
</dbReference>
<dbReference type="Proteomes" id="UP000236319">
    <property type="component" value="Unassembled WGS sequence"/>
</dbReference>
<keyword evidence="8" id="KW-1133">Transmembrane helix</keyword>
<dbReference type="EMBL" id="BDSA01000009">
    <property type="protein sequence ID" value="GBE62940.1"/>
    <property type="molecule type" value="Genomic_DNA"/>
</dbReference>
<feature type="region of interest" description="Disordered" evidence="7">
    <location>
        <begin position="368"/>
        <end position="391"/>
    </location>
</feature>
<feature type="region of interest" description="Disordered" evidence="7">
    <location>
        <begin position="3970"/>
        <end position="3989"/>
    </location>
</feature>
<feature type="coiled-coil region" evidence="6">
    <location>
        <begin position="2840"/>
        <end position="2889"/>
    </location>
</feature>
<evidence type="ECO:0008006" key="11">
    <source>
        <dbReference type="Google" id="ProtNLM"/>
    </source>
</evidence>
<keyword evidence="5" id="KW-0505">Motor protein</keyword>
<feature type="region of interest" description="Disordered" evidence="7">
    <location>
        <begin position="3042"/>
        <end position="3061"/>
    </location>
</feature>
<keyword evidence="4 6" id="KW-0175">Coiled coil</keyword>
<dbReference type="PANTHER" id="PTHR37739">
    <property type="entry name" value="KINESIN-LIKE PROTEIN KIN-12D"/>
    <property type="match status" value="1"/>
</dbReference>
<keyword evidence="3" id="KW-0067">ATP-binding</keyword>
<feature type="transmembrane region" description="Helical" evidence="8">
    <location>
        <begin position="5811"/>
        <end position="5834"/>
    </location>
</feature>
<evidence type="ECO:0000256" key="1">
    <source>
        <dbReference type="ARBA" id="ARBA00022701"/>
    </source>
</evidence>
<dbReference type="VEuPathDB" id="PiroplasmaDB:BOVATA_044330"/>
<feature type="transmembrane region" description="Helical" evidence="8">
    <location>
        <begin position="156"/>
        <end position="180"/>
    </location>
</feature>
<gene>
    <name evidence="9" type="ORF">BOVATA_044330</name>
</gene>
<evidence type="ECO:0000256" key="6">
    <source>
        <dbReference type="SAM" id="Coils"/>
    </source>
</evidence>
<feature type="coiled-coil region" evidence="6">
    <location>
        <begin position="744"/>
        <end position="795"/>
    </location>
</feature>
<evidence type="ECO:0000256" key="8">
    <source>
        <dbReference type="SAM" id="Phobius"/>
    </source>
</evidence>
<feature type="compositionally biased region" description="Basic and acidic residues" evidence="7">
    <location>
        <begin position="3973"/>
        <end position="3989"/>
    </location>
</feature>
<keyword evidence="1" id="KW-0493">Microtubule</keyword>
<feature type="coiled-coil region" evidence="6">
    <location>
        <begin position="4846"/>
        <end position="4923"/>
    </location>
</feature>
<proteinExistence type="predicted"/>